<evidence type="ECO:0000256" key="2">
    <source>
        <dbReference type="ARBA" id="ARBA00023002"/>
    </source>
</evidence>
<dbReference type="CDD" id="cd05233">
    <property type="entry name" value="SDR_c"/>
    <property type="match status" value="1"/>
</dbReference>
<name>A0ABN3UPA1_9ACTN</name>
<keyword evidence="8" id="KW-1185">Reference proteome</keyword>
<organism evidence="7 8">
    <name type="scientific">Actinocorallia aurantiaca</name>
    <dbReference type="NCBI Taxonomy" id="46204"/>
    <lineage>
        <taxon>Bacteria</taxon>
        <taxon>Bacillati</taxon>
        <taxon>Actinomycetota</taxon>
        <taxon>Actinomycetes</taxon>
        <taxon>Streptosporangiales</taxon>
        <taxon>Thermomonosporaceae</taxon>
        <taxon>Actinocorallia</taxon>
    </lineage>
</organism>
<dbReference type="PANTHER" id="PTHR43180">
    <property type="entry name" value="3-OXOACYL-(ACYL-CARRIER-PROTEIN) REDUCTASE (AFU_ORTHOLOGUE AFUA_6G11210)"/>
    <property type="match status" value="1"/>
</dbReference>
<dbReference type="Gene3D" id="3.40.50.720">
    <property type="entry name" value="NAD(P)-binding Rossmann-like Domain"/>
    <property type="match status" value="1"/>
</dbReference>
<evidence type="ECO:0000256" key="5">
    <source>
        <dbReference type="ARBA" id="ARBA00023221"/>
    </source>
</evidence>
<dbReference type="SUPFAM" id="SSF51735">
    <property type="entry name" value="NAD(P)-binding Rossmann-fold domains"/>
    <property type="match status" value="1"/>
</dbReference>
<dbReference type="Proteomes" id="UP001501842">
    <property type="component" value="Unassembled WGS sequence"/>
</dbReference>
<dbReference type="EMBL" id="BAAATZ010000033">
    <property type="protein sequence ID" value="GAA2736684.1"/>
    <property type="molecule type" value="Genomic_DNA"/>
</dbReference>
<dbReference type="Pfam" id="PF00106">
    <property type="entry name" value="adh_short"/>
    <property type="match status" value="1"/>
</dbReference>
<dbReference type="PRINTS" id="PR00081">
    <property type="entry name" value="GDHRDH"/>
</dbReference>
<dbReference type="PRINTS" id="PR00080">
    <property type="entry name" value="SDRFAMILY"/>
</dbReference>
<gene>
    <name evidence="7" type="ORF">GCM10010439_64400</name>
</gene>
<keyword evidence="4" id="KW-0443">Lipid metabolism</keyword>
<reference evidence="7 8" key="1">
    <citation type="journal article" date="2019" name="Int. J. Syst. Evol. Microbiol.">
        <title>The Global Catalogue of Microorganisms (GCM) 10K type strain sequencing project: providing services to taxonomists for standard genome sequencing and annotation.</title>
        <authorList>
            <consortium name="The Broad Institute Genomics Platform"/>
            <consortium name="The Broad Institute Genome Sequencing Center for Infectious Disease"/>
            <person name="Wu L."/>
            <person name="Ma J."/>
        </authorList>
    </citation>
    <scope>NUCLEOTIDE SEQUENCE [LARGE SCALE GENOMIC DNA]</scope>
    <source>
        <strain evidence="7 8">JCM 8201</strain>
    </source>
</reference>
<proteinExistence type="inferred from homology"/>
<dbReference type="RefSeq" id="WP_344456353.1">
    <property type="nucleotide sequence ID" value="NZ_BAAATZ010000033.1"/>
</dbReference>
<dbReference type="PANTHER" id="PTHR43180:SF28">
    <property type="entry name" value="NAD(P)-BINDING ROSSMANN-FOLD SUPERFAMILY PROTEIN"/>
    <property type="match status" value="1"/>
</dbReference>
<dbReference type="InterPro" id="IPR020904">
    <property type="entry name" value="Sc_DH/Rdtase_CS"/>
</dbReference>
<dbReference type="InterPro" id="IPR002347">
    <property type="entry name" value="SDR_fam"/>
</dbReference>
<evidence type="ECO:0000256" key="4">
    <source>
        <dbReference type="ARBA" id="ARBA00023098"/>
    </source>
</evidence>
<evidence type="ECO:0000256" key="3">
    <source>
        <dbReference type="ARBA" id="ARBA00023027"/>
    </source>
</evidence>
<keyword evidence="5" id="KW-0753">Steroid metabolism</keyword>
<comment type="similarity">
    <text evidence="1 6">Belongs to the short-chain dehydrogenases/reductases (SDR) family.</text>
</comment>
<comment type="caution">
    <text evidence="7">The sequence shown here is derived from an EMBL/GenBank/DDBJ whole genome shotgun (WGS) entry which is preliminary data.</text>
</comment>
<sequence>MRLKDKVAFITGGGSGLGRESARLFAEEGAKVVVFDLQGGRAAETEKIVREEGGTVLAIEGDVTKEEDLERAVAETLSSFGRLDVMFANAGMVSRGGVPGVLGGEHIPLEDYPLEDWNAVVNVNLTGVFLTCKHAIRPMRDNGGGSIVVTSSSASFAAYPNITPYTATKAGVNGMVRNLSFDLGKYGIRVNALAPAHGMSPNFLMPPDSAVVGKSYEEAAGDWDPFAKPMPLKLTRPPSLRDNAKVALFLASDDSAYMSGVCLPATDGGTLARVAIQFEGDVARDHGAWRQDAD</sequence>
<evidence type="ECO:0000256" key="1">
    <source>
        <dbReference type="ARBA" id="ARBA00006484"/>
    </source>
</evidence>
<protein>
    <submittedName>
        <fullName evidence="7">SDR family oxidoreductase</fullName>
    </submittedName>
</protein>
<keyword evidence="3" id="KW-0520">NAD</keyword>
<dbReference type="PROSITE" id="PS00061">
    <property type="entry name" value="ADH_SHORT"/>
    <property type="match status" value="1"/>
</dbReference>
<keyword evidence="2" id="KW-0560">Oxidoreductase</keyword>
<accession>A0ABN3UPA1</accession>
<evidence type="ECO:0000313" key="7">
    <source>
        <dbReference type="EMBL" id="GAA2736684.1"/>
    </source>
</evidence>
<dbReference type="InterPro" id="IPR036291">
    <property type="entry name" value="NAD(P)-bd_dom_sf"/>
</dbReference>
<evidence type="ECO:0000256" key="6">
    <source>
        <dbReference type="RuleBase" id="RU000363"/>
    </source>
</evidence>
<evidence type="ECO:0000313" key="8">
    <source>
        <dbReference type="Proteomes" id="UP001501842"/>
    </source>
</evidence>